<dbReference type="PANTHER" id="PTHR43147">
    <property type="entry name" value="PROTEIN TAS"/>
    <property type="match status" value="1"/>
</dbReference>
<evidence type="ECO:0000313" key="3">
    <source>
        <dbReference type="Proteomes" id="UP000822688"/>
    </source>
</evidence>
<keyword evidence="3" id="KW-1185">Reference proteome</keyword>
<protein>
    <recommendedName>
        <fullName evidence="1">NADP-dependent oxidoreductase domain-containing protein</fullName>
    </recommendedName>
</protein>
<dbReference type="Gene3D" id="3.20.20.100">
    <property type="entry name" value="NADP-dependent oxidoreductase domain"/>
    <property type="match status" value="1"/>
</dbReference>
<proteinExistence type="predicted"/>
<dbReference type="AlphaFoldDB" id="A0A8T0J1A9"/>
<dbReference type="InterPro" id="IPR023210">
    <property type="entry name" value="NADP_OxRdtase_dom"/>
</dbReference>
<evidence type="ECO:0000313" key="2">
    <source>
        <dbReference type="EMBL" id="KAG0588992.1"/>
    </source>
</evidence>
<feature type="domain" description="NADP-dependent oxidoreductase" evidence="1">
    <location>
        <begin position="133"/>
        <end position="432"/>
    </location>
</feature>
<dbReference type="Pfam" id="PF00248">
    <property type="entry name" value="Aldo_ket_red"/>
    <property type="match status" value="1"/>
</dbReference>
<dbReference type="SUPFAM" id="SSF51430">
    <property type="entry name" value="NAD(P)-linked oxidoreductase"/>
    <property type="match status" value="1"/>
</dbReference>
<dbReference type="InterPro" id="IPR036812">
    <property type="entry name" value="NAD(P)_OxRdtase_dom_sf"/>
</dbReference>
<reference evidence="2" key="1">
    <citation type="submission" date="2020-06" db="EMBL/GenBank/DDBJ databases">
        <title>WGS assembly of Ceratodon purpureus strain R40.</title>
        <authorList>
            <person name="Carey S.B."/>
            <person name="Jenkins J."/>
            <person name="Shu S."/>
            <person name="Lovell J.T."/>
            <person name="Sreedasyam A."/>
            <person name="Maumus F."/>
            <person name="Tiley G.P."/>
            <person name="Fernandez-Pozo N."/>
            <person name="Barry K."/>
            <person name="Chen C."/>
            <person name="Wang M."/>
            <person name="Lipzen A."/>
            <person name="Daum C."/>
            <person name="Saski C.A."/>
            <person name="Payton A.C."/>
            <person name="Mcbreen J.C."/>
            <person name="Conrad R.E."/>
            <person name="Kollar L.M."/>
            <person name="Olsson S."/>
            <person name="Huttunen S."/>
            <person name="Landis J.B."/>
            <person name="Wickett N.J."/>
            <person name="Johnson M.G."/>
            <person name="Rensing S.A."/>
            <person name="Grimwood J."/>
            <person name="Schmutz J."/>
            <person name="Mcdaniel S.F."/>
        </authorList>
    </citation>
    <scope>NUCLEOTIDE SEQUENCE</scope>
    <source>
        <strain evidence="2">R40</strain>
    </source>
</reference>
<evidence type="ECO:0000259" key="1">
    <source>
        <dbReference type="Pfam" id="PF00248"/>
    </source>
</evidence>
<organism evidence="2 3">
    <name type="scientific">Ceratodon purpureus</name>
    <name type="common">Fire moss</name>
    <name type="synonym">Dicranum purpureum</name>
    <dbReference type="NCBI Taxonomy" id="3225"/>
    <lineage>
        <taxon>Eukaryota</taxon>
        <taxon>Viridiplantae</taxon>
        <taxon>Streptophyta</taxon>
        <taxon>Embryophyta</taxon>
        <taxon>Bryophyta</taxon>
        <taxon>Bryophytina</taxon>
        <taxon>Bryopsida</taxon>
        <taxon>Dicranidae</taxon>
        <taxon>Pseudoditrichales</taxon>
        <taxon>Ditrichaceae</taxon>
        <taxon>Ceratodon</taxon>
    </lineage>
</organism>
<dbReference type="CDD" id="cd19101">
    <property type="entry name" value="AKR_unchar"/>
    <property type="match status" value="1"/>
</dbReference>
<gene>
    <name evidence="2" type="ORF">KC19_2G283600</name>
</gene>
<dbReference type="EMBL" id="CM026422">
    <property type="protein sequence ID" value="KAG0588992.1"/>
    <property type="molecule type" value="Genomic_DNA"/>
</dbReference>
<comment type="caution">
    <text evidence="2">The sequence shown here is derived from an EMBL/GenBank/DDBJ whole genome shotgun (WGS) entry which is preliminary data.</text>
</comment>
<dbReference type="Proteomes" id="UP000822688">
    <property type="component" value="Chromosome 2"/>
</dbReference>
<name>A0A8T0J1A9_CERPU</name>
<dbReference type="PANTHER" id="PTHR43147:SF2">
    <property type="entry name" value="NADP-DEPENDENT OXIDOREDUCTASE DOMAIN-CONTAINING PROTEIN"/>
    <property type="match status" value="1"/>
</dbReference>
<accession>A0A8T0J1A9</accession>
<sequence length="447" mass="50056">MDFLIGNKTLDEIYGSNNVDMKDEMKELAMVDENRGSDTVNMDEFKTLDEIYGSYNIDMNERRKSDDMDGFDLSNRRLKTLDGMMGLNIDDDDEVALDCSPMLSPGTEVSACITNDGSCIPLRKLGSLEVPAIITGMWQVAGRHGEIDMKKAVTDMNFYAFAGLGAFDMADTYGPAEELYGMFRQQYWGHKPVLGLTKFVPRYGNSGSDTRSEVEAVIDRSRNRMGVAILDMVQFHWWDFSDGRYCDSMKWLYTLQKEGKIKELGLTNFDTEHMIKIVENCGIPVVSNQVTYSVIDTRPEKKMVAWCLEHEVKLLAYGTLLGGFLSEKYLGQPEPERTDLTTPSLSKYKYAIDQWGGWALFQELLRVMSEIAAKHKVSISNVAVRYIADKPVVAAVIIGARLGISQHIATNQAAYSFPGLDDGDIAMIQSIVKKGNELPGDPGDEHR</sequence>